<evidence type="ECO:0000256" key="1">
    <source>
        <dbReference type="ARBA" id="ARBA00000085"/>
    </source>
</evidence>
<dbReference type="RefSeq" id="WP_012617721.1">
    <property type="nucleotide sequence ID" value="NC_011832.1"/>
</dbReference>
<feature type="domain" description="Histidine kinase" evidence="7">
    <location>
        <begin position="435"/>
        <end position="632"/>
    </location>
</feature>
<proteinExistence type="predicted"/>
<feature type="domain" description="PAC" evidence="9">
    <location>
        <begin position="370"/>
        <end position="424"/>
    </location>
</feature>
<dbReference type="GeneID" id="25394128"/>
<dbReference type="HOGENOM" id="CLU_428042_0_0_2"/>
<dbReference type="OrthoDB" id="70656at2157"/>
<keyword evidence="11" id="KW-1185">Reference proteome</keyword>
<dbReference type="PROSITE" id="PS50113">
    <property type="entry name" value="PAC"/>
    <property type="match status" value="1"/>
</dbReference>
<reference evidence="10 11" key="1">
    <citation type="journal article" date="2015" name="Genome Announc.">
        <title>Complete Genome Sequence of Methanosphaerula palustris E1-9CT, a Hydrogenotrophic Methanogen Isolated from a Minerotrophic Fen Peatland.</title>
        <authorList>
            <person name="Cadillo-Quiroz H."/>
            <person name="Browne P."/>
            <person name="Kyrpides N."/>
            <person name="Woyke T."/>
            <person name="Goodwin L."/>
            <person name="Detter C."/>
            <person name="Yavitt J.B."/>
            <person name="Zinder S.H."/>
        </authorList>
    </citation>
    <scope>NUCLEOTIDE SEQUENCE [LARGE SCALE GENOMIC DNA]</scope>
    <source>
        <strain evidence="11">ATCC BAA-1556 / DSM 19958 / E1-9c</strain>
    </source>
</reference>
<feature type="transmembrane region" description="Helical" evidence="6">
    <location>
        <begin position="73"/>
        <end position="95"/>
    </location>
</feature>
<dbReference type="InterPro" id="IPR035965">
    <property type="entry name" value="PAS-like_dom_sf"/>
</dbReference>
<keyword evidence="6" id="KW-1133">Transmembrane helix</keyword>
<dbReference type="PRINTS" id="PR00344">
    <property type="entry name" value="BCTRLSENSOR"/>
</dbReference>
<dbReference type="Pfam" id="PF02518">
    <property type="entry name" value="HATPase_c"/>
    <property type="match status" value="1"/>
</dbReference>
<evidence type="ECO:0000256" key="3">
    <source>
        <dbReference type="ARBA" id="ARBA00022553"/>
    </source>
</evidence>
<evidence type="ECO:0000313" key="11">
    <source>
        <dbReference type="Proteomes" id="UP000002457"/>
    </source>
</evidence>
<dbReference type="InterPro" id="IPR003594">
    <property type="entry name" value="HATPase_dom"/>
</dbReference>
<dbReference type="InterPro" id="IPR052162">
    <property type="entry name" value="Sensor_kinase/Photoreceptor"/>
</dbReference>
<dbReference type="Pfam" id="PF08448">
    <property type="entry name" value="PAS_4"/>
    <property type="match status" value="1"/>
</dbReference>
<evidence type="ECO:0000256" key="5">
    <source>
        <dbReference type="ARBA" id="ARBA00022777"/>
    </source>
</evidence>
<dbReference type="eggNOG" id="arCOG02356">
    <property type="taxonomic scope" value="Archaea"/>
</dbReference>
<dbReference type="GO" id="GO:0004673">
    <property type="term" value="F:protein histidine kinase activity"/>
    <property type="evidence" value="ECO:0007669"/>
    <property type="project" value="UniProtKB-EC"/>
</dbReference>
<dbReference type="InterPro" id="IPR004358">
    <property type="entry name" value="Sig_transdc_His_kin-like_C"/>
</dbReference>
<dbReference type="SUPFAM" id="SSF55785">
    <property type="entry name" value="PYP-like sensor domain (PAS domain)"/>
    <property type="match status" value="1"/>
</dbReference>
<dbReference type="Pfam" id="PF13185">
    <property type="entry name" value="GAF_2"/>
    <property type="match status" value="1"/>
</dbReference>
<protein>
    <recommendedName>
        <fullName evidence="2">histidine kinase</fullName>
        <ecNumber evidence="2">2.7.13.3</ecNumber>
    </recommendedName>
</protein>
<dbReference type="InterPro" id="IPR000700">
    <property type="entry name" value="PAS-assoc_C"/>
</dbReference>
<dbReference type="PANTHER" id="PTHR43304">
    <property type="entry name" value="PHYTOCHROME-LIKE PROTEIN CPH1"/>
    <property type="match status" value="1"/>
</dbReference>
<dbReference type="AlphaFoldDB" id="B8GGZ7"/>
<sequence length="639" mass="71278">MRCRDNYLQENVRVNGEVKGPVVNRTGWKAWFFRPVPHAALIAAASLLVLFPYWWLAIRWFANFNLTSESTYAFTSVTLMLVLITADSLFLFVYFHDAGKLAIEGRTRELIQQEALLRRELNLNRALADLAGALVTPGRIIEEVTMLVLSSAKELTGSPQGFVSVVDEKTGLMTSPTLNAMVAEGGSECSSSDQTTLFSRRPDGTYYGLIGHCLNTGKPIFTNAPDLHPSTPDLPEGHFPVTSFLAAPIVQVDATVVGQIALANAPDGYTDWELTAVSRLTELFSLAIQREQVNSSFRSRGKQLSLIIDGVPAQIGYVDADERYLYVNQAYADWYGFPRDSFVGRGIWEVLDEETYRSSSACFSRVLAGESVKMDYYTTGRDDYQHYLHVGFMPQRDEAGQVVAFFMLTQDITDQKRAEEGLRQANRKLNLLSGITRHDIQNQLTALLGYIDLSLEMTDDNNLQVIFRRENEQVAQIRSEITFTKGYEEVGVHSPEWQKVGMLIENAELMIPAGAVHLYSTLENLEIYADPLLMRVFYNLIENALRHGHSVTEIRFSMRPGDAGTLVLICEDDGDGVSEDTKERIFNKGVGSNTGLGLFLTREILAITGITITETGTPGRGARFEMVLPKGGYRNFVFS</sequence>
<keyword evidence="5 10" id="KW-0418">Kinase</keyword>
<dbReference type="InterPro" id="IPR036890">
    <property type="entry name" value="HATPase_C_sf"/>
</dbReference>
<dbReference type="SUPFAM" id="SSF55874">
    <property type="entry name" value="ATPase domain of HSP90 chaperone/DNA topoisomerase II/histidine kinase"/>
    <property type="match status" value="1"/>
</dbReference>
<evidence type="ECO:0000313" key="10">
    <source>
        <dbReference type="EMBL" id="ACL16402.1"/>
    </source>
</evidence>
<dbReference type="SMART" id="SM00387">
    <property type="entry name" value="HATPase_c"/>
    <property type="match status" value="1"/>
</dbReference>
<dbReference type="Proteomes" id="UP000002457">
    <property type="component" value="Chromosome"/>
</dbReference>
<dbReference type="EC" id="2.7.13.3" evidence="2"/>
<feature type="transmembrane region" description="Helical" evidence="6">
    <location>
        <begin position="39"/>
        <end position="61"/>
    </location>
</feature>
<dbReference type="eggNOG" id="arCOG06193">
    <property type="taxonomic scope" value="Archaea"/>
</dbReference>
<dbReference type="KEGG" id="mpl:Mpal_1055"/>
<evidence type="ECO:0000256" key="2">
    <source>
        <dbReference type="ARBA" id="ARBA00012438"/>
    </source>
</evidence>
<dbReference type="Gene3D" id="3.30.450.40">
    <property type="match status" value="1"/>
</dbReference>
<keyword evidence="4" id="KW-0808">Transferase</keyword>
<evidence type="ECO:0000259" key="7">
    <source>
        <dbReference type="PROSITE" id="PS50109"/>
    </source>
</evidence>
<evidence type="ECO:0000256" key="4">
    <source>
        <dbReference type="ARBA" id="ARBA00022679"/>
    </source>
</evidence>
<gene>
    <name evidence="10" type="ordered locus">Mpal_1055</name>
</gene>
<name>B8GGZ7_METPE</name>
<evidence type="ECO:0000256" key="6">
    <source>
        <dbReference type="SAM" id="Phobius"/>
    </source>
</evidence>
<dbReference type="STRING" id="521011.Mpal_1055"/>
<dbReference type="EMBL" id="CP001338">
    <property type="protein sequence ID" value="ACL16402.1"/>
    <property type="molecule type" value="Genomic_DNA"/>
</dbReference>
<dbReference type="InterPro" id="IPR005467">
    <property type="entry name" value="His_kinase_dom"/>
</dbReference>
<dbReference type="InterPro" id="IPR029016">
    <property type="entry name" value="GAF-like_dom_sf"/>
</dbReference>
<accession>B8GGZ7</accession>
<keyword evidence="6" id="KW-0812">Transmembrane</keyword>
<dbReference type="PROSITE" id="PS50112">
    <property type="entry name" value="PAS"/>
    <property type="match status" value="1"/>
</dbReference>
<keyword evidence="3" id="KW-0597">Phosphoprotein</keyword>
<dbReference type="Gene3D" id="3.30.565.10">
    <property type="entry name" value="Histidine kinase-like ATPase, C-terminal domain"/>
    <property type="match status" value="1"/>
</dbReference>
<dbReference type="PROSITE" id="PS50109">
    <property type="entry name" value="HIS_KIN"/>
    <property type="match status" value="1"/>
</dbReference>
<dbReference type="SUPFAM" id="SSF55781">
    <property type="entry name" value="GAF domain-like"/>
    <property type="match status" value="1"/>
</dbReference>
<feature type="domain" description="PAS" evidence="8">
    <location>
        <begin position="300"/>
        <end position="370"/>
    </location>
</feature>
<dbReference type="CDD" id="cd00130">
    <property type="entry name" value="PAS"/>
    <property type="match status" value="1"/>
</dbReference>
<dbReference type="NCBIfam" id="TIGR00229">
    <property type="entry name" value="sensory_box"/>
    <property type="match status" value="1"/>
</dbReference>
<dbReference type="SMART" id="SM00065">
    <property type="entry name" value="GAF"/>
    <property type="match status" value="1"/>
</dbReference>
<comment type="catalytic activity">
    <reaction evidence="1">
        <text>ATP + protein L-histidine = ADP + protein N-phospho-L-histidine.</text>
        <dbReference type="EC" id="2.7.13.3"/>
    </reaction>
</comment>
<evidence type="ECO:0000259" key="8">
    <source>
        <dbReference type="PROSITE" id="PS50112"/>
    </source>
</evidence>
<dbReference type="CDD" id="cd00075">
    <property type="entry name" value="HATPase"/>
    <property type="match status" value="1"/>
</dbReference>
<organism evidence="10 11">
    <name type="scientific">Methanosphaerula palustris (strain ATCC BAA-1556 / DSM 19958 / E1-9c)</name>
    <dbReference type="NCBI Taxonomy" id="521011"/>
    <lineage>
        <taxon>Archaea</taxon>
        <taxon>Methanobacteriati</taxon>
        <taxon>Methanobacteriota</taxon>
        <taxon>Stenosarchaea group</taxon>
        <taxon>Methanomicrobia</taxon>
        <taxon>Methanomicrobiales</taxon>
        <taxon>Methanoregulaceae</taxon>
        <taxon>Methanosphaerula</taxon>
    </lineage>
</organism>
<keyword evidence="6" id="KW-0472">Membrane</keyword>
<evidence type="ECO:0000259" key="9">
    <source>
        <dbReference type="PROSITE" id="PS50113"/>
    </source>
</evidence>
<dbReference type="InterPro" id="IPR013656">
    <property type="entry name" value="PAS_4"/>
</dbReference>
<dbReference type="SMART" id="SM00091">
    <property type="entry name" value="PAS"/>
    <property type="match status" value="1"/>
</dbReference>
<dbReference type="Gene3D" id="3.30.450.20">
    <property type="entry name" value="PAS domain"/>
    <property type="match status" value="1"/>
</dbReference>
<dbReference type="InterPro" id="IPR003018">
    <property type="entry name" value="GAF"/>
</dbReference>
<dbReference type="InterPro" id="IPR000014">
    <property type="entry name" value="PAS"/>
</dbReference>
<dbReference type="PANTHER" id="PTHR43304:SF1">
    <property type="entry name" value="PAC DOMAIN-CONTAINING PROTEIN"/>
    <property type="match status" value="1"/>
</dbReference>